<evidence type="ECO:0000313" key="2">
    <source>
        <dbReference type="Proteomes" id="UP000218432"/>
    </source>
</evidence>
<evidence type="ECO:0000313" key="1">
    <source>
        <dbReference type="EMBL" id="BAX62059.1"/>
    </source>
</evidence>
<dbReference type="EMBL" id="AP018112">
    <property type="protein sequence ID" value="BAX62059.1"/>
    <property type="molecule type" value="Genomic_DNA"/>
</dbReference>
<reference evidence="1 2" key="1">
    <citation type="journal article" date="2017" name="Genome Announc.">
        <title>Complete Genome Sequence of Burkholderia stabilis FERMP-21014.</title>
        <authorList>
            <person name="Konishi K."/>
            <person name="Kumagai T."/>
            <person name="Sakasegawa S."/>
            <person name="Tamura T."/>
        </authorList>
    </citation>
    <scope>NUCLEOTIDE SEQUENCE [LARGE SCALE GENOMIC DNA]</scope>
    <source>
        <strain evidence="1 2">FERMP-21014</strain>
    </source>
</reference>
<proteinExistence type="predicted"/>
<accession>A0A1Y1BUW3</accession>
<protein>
    <submittedName>
        <fullName evidence="1">Uncharacterized protein</fullName>
    </submittedName>
</protein>
<dbReference type="Proteomes" id="UP000218432">
    <property type="component" value="Chromosome 2"/>
</dbReference>
<organism evidence="1 2">
    <name type="scientific">Burkholderia stabilis</name>
    <dbReference type="NCBI Taxonomy" id="95485"/>
    <lineage>
        <taxon>Bacteria</taxon>
        <taxon>Pseudomonadati</taxon>
        <taxon>Pseudomonadota</taxon>
        <taxon>Betaproteobacteria</taxon>
        <taxon>Burkholderiales</taxon>
        <taxon>Burkholderiaceae</taxon>
        <taxon>Burkholderia</taxon>
        <taxon>Burkholderia cepacia complex</taxon>
    </lineage>
</organism>
<gene>
    <name evidence="1" type="ORF">BSFP_049260</name>
</gene>
<name>A0A1Y1BUW3_9BURK</name>
<dbReference type="AlphaFoldDB" id="A0A1Y1BUW3"/>
<sequence>MDDDFSPAEYFLLRHTVAIGNDDRLFVASRDRAE</sequence>